<sequence>MAWAKLSDFPTELARLGQTRYPQAFVRIGKHWLVYTYPVGPLVRNGTVLVPIRAFAGLIGAKVEWDGVGAVVYWQGKAARFQYERASSHTWTAPVMLKTYRTLLVPLRALIEPFGFGVDYKKIEGVSLVMVSGLAVKEVDRYVRDNIYPYDTGFNLDAIAAFELDDFIPVNFSLNATRSLPIGQPRETGAFYAADEIYAKPRITFKYLGGSPLKKGKWGIYIPKGGGSRLTIGYGVMVLSDGTLTPHPCAISGKEIESKATVSCQFKTWRGYNGFPPSEEYPLEMILVRVVHYGL</sequence>
<dbReference type="InterPro" id="IPR036582">
    <property type="entry name" value="Mao_N_sf"/>
</dbReference>
<gene>
    <name evidence="2" type="ORF">ENS82_07290</name>
</gene>
<dbReference type="SUPFAM" id="SSF55383">
    <property type="entry name" value="Copper amine oxidase, domain N"/>
    <property type="match status" value="1"/>
</dbReference>
<feature type="domain" description="Copper amine oxidase-like N-terminal" evidence="1">
    <location>
        <begin position="37"/>
        <end position="122"/>
    </location>
</feature>
<dbReference type="Pfam" id="PF07833">
    <property type="entry name" value="Cu_amine_oxidN1"/>
    <property type="match status" value="1"/>
</dbReference>
<comment type="caution">
    <text evidence="2">The sequence shown here is derived from an EMBL/GenBank/DDBJ whole genome shotgun (WGS) entry which is preliminary data.</text>
</comment>
<accession>A0A7C3DK50</accession>
<dbReference type="AlphaFoldDB" id="A0A7C3DK50"/>
<reference evidence="2" key="1">
    <citation type="journal article" date="2020" name="mSystems">
        <title>Genome- and Community-Level Interaction Insights into Carbon Utilization and Element Cycling Functions of Hydrothermarchaeota in Hydrothermal Sediment.</title>
        <authorList>
            <person name="Zhou Z."/>
            <person name="Liu Y."/>
            <person name="Xu W."/>
            <person name="Pan J."/>
            <person name="Luo Z.H."/>
            <person name="Li M."/>
        </authorList>
    </citation>
    <scope>NUCLEOTIDE SEQUENCE [LARGE SCALE GENOMIC DNA]</scope>
    <source>
        <strain evidence="2">SpSt-524</strain>
    </source>
</reference>
<organism evidence="2">
    <name type="scientific">Meiothermus ruber</name>
    <dbReference type="NCBI Taxonomy" id="277"/>
    <lineage>
        <taxon>Bacteria</taxon>
        <taxon>Thermotogati</taxon>
        <taxon>Deinococcota</taxon>
        <taxon>Deinococci</taxon>
        <taxon>Thermales</taxon>
        <taxon>Thermaceae</taxon>
        <taxon>Meiothermus</taxon>
    </lineage>
</organism>
<protein>
    <recommendedName>
        <fullName evidence="1">Copper amine oxidase-like N-terminal domain-containing protein</fullName>
    </recommendedName>
</protein>
<name>A0A7C3DK50_MEIRU</name>
<evidence type="ECO:0000259" key="1">
    <source>
        <dbReference type="Pfam" id="PF07833"/>
    </source>
</evidence>
<dbReference type="EMBL" id="DSWI01000016">
    <property type="protein sequence ID" value="HFG20511.1"/>
    <property type="molecule type" value="Genomic_DNA"/>
</dbReference>
<dbReference type="InterPro" id="IPR012854">
    <property type="entry name" value="Cu_amine_oxidase-like_N"/>
</dbReference>
<evidence type="ECO:0000313" key="2">
    <source>
        <dbReference type="EMBL" id="HFG20511.1"/>
    </source>
</evidence>
<proteinExistence type="predicted"/>